<dbReference type="Proteomes" id="UP000594262">
    <property type="component" value="Unplaced"/>
</dbReference>
<proteinExistence type="predicted"/>
<dbReference type="AlphaFoldDB" id="A0A7M5X1R5"/>
<feature type="chain" id="PRO_5029915448" evidence="1">
    <location>
        <begin position="23"/>
        <end position="114"/>
    </location>
</feature>
<name>A0A7M5X1R5_9CNID</name>
<feature type="signal peptide" evidence="1">
    <location>
        <begin position="1"/>
        <end position="22"/>
    </location>
</feature>
<dbReference type="EnsemblMetazoa" id="CLYHEMT016626.1">
    <property type="protein sequence ID" value="CLYHEMP016626.1"/>
    <property type="gene ID" value="CLYHEMG016626"/>
</dbReference>
<keyword evidence="3" id="KW-1185">Reference proteome</keyword>
<organism evidence="2 3">
    <name type="scientific">Clytia hemisphaerica</name>
    <dbReference type="NCBI Taxonomy" id="252671"/>
    <lineage>
        <taxon>Eukaryota</taxon>
        <taxon>Metazoa</taxon>
        <taxon>Cnidaria</taxon>
        <taxon>Hydrozoa</taxon>
        <taxon>Hydroidolina</taxon>
        <taxon>Leptothecata</taxon>
        <taxon>Obeliida</taxon>
        <taxon>Clytiidae</taxon>
        <taxon>Clytia</taxon>
    </lineage>
</organism>
<reference evidence="2" key="1">
    <citation type="submission" date="2021-01" db="UniProtKB">
        <authorList>
            <consortium name="EnsemblMetazoa"/>
        </authorList>
    </citation>
    <scope>IDENTIFICATION</scope>
</reference>
<sequence>MKTMVCHLFASCFIFSLAMVDAGRIFTFNQDLCALYSNINSINLQAVPAYATDREVKIAEICRIPYAACQQWSSPSDLGACCQHAKGFCRNQSTNNGPCAKYCDCWKDHCKHDK</sequence>
<evidence type="ECO:0000313" key="3">
    <source>
        <dbReference type="Proteomes" id="UP000594262"/>
    </source>
</evidence>
<keyword evidence="1" id="KW-0732">Signal</keyword>
<protein>
    <submittedName>
        <fullName evidence="2">Uncharacterized protein</fullName>
    </submittedName>
</protein>
<evidence type="ECO:0000256" key="1">
    <source>
        <dbReference type="SAM" id="SignalP"/>
    </source>
</evidence>
<evidence type="ECO:0000313" key="2">
    <source>
        <dbReference type="EnsemblMetazoa" id="CLYHEMP016626.1"/>
    </source>
</evidence>
<accession>A0A7M5X1R5</accession>